<keyword evidence="1" id="KW-0732">Signal</keyword>
<feature type="signal peptide" evidence="1">
    <location>
        <begin position="1"/>
        <end position="20"/>
    </location>
</feature>
<proteinExistence type="predicted"/>
<dbReference type="SMART" id="SM00858">
    <property type="entry name" value="SAF"/>
    <property type="match status" value="1"/>
</dbReference>
<protein>
    <submittedName>
        <fullName evidence="3">SAF domain-containing protein</fullName>
    </submittedName>
</protein>
<evidence type="ECO:0000313" key="3">
    <source>
        <dbReference type="EMBL" id="MBS7526553.1"/>
    </source>
</evidence>
<reference evidence="3 4" key="1">
    <citation type="submission" date="2021-05" db="EMBL/GenBank/DDBJ databases">
        <title>Fusibacter ferrireducens sp. nov., an anaerobic, sulfur- and Fe-reducing bacterium isolated from the mangrove sediment.</title>
        <authorList>
            <person name="Qiu D."/>
        </authorList>
    </citation>
    <scope>NUCLEOTIDE SEQUENCE [LARGE SCALE GENOMIC DNA]</scope>
    <source>
        <strain evidence="3 4">DSM 12116</strain>
    </source>
</reference>
<evidence type="ECO:0000313" key="4">
    <source>
        <dbReference type="Proteomes" id="UP000746471"/>
    </source>
</evidence>
<dbReference type="InterPro" id="IPR017585">
    <property type="entry name" value="SAF_FlgA"/>
</dbReference>
<name>A0ABS5PMZ5_9FIRM</name>
<dbReference type="Gene3D" id="3.90.1210.10">
    <property type="entry name" value="Antifreeze-like/N-acetylneuraminic acid synthase C-terminal domain"/>
    <property type="match status" value="1"/>
</dbReference>
<evidence type="ECO:0000256" key="1">
    <source>
        <dbReference type="SAM" id="SignalP"/>
    </source>
</evidence>
<feature type="chain" id="PRO_5045678487" evidence="1">
    <location>
        <begin position="21"/>
        <end position="199"/>
    </location>
</feature>
<dbReference type="CDD" id="cd11614">
    <property type="entry name" value="SAF_CpaB_FlgA_like"/>
    <property type="match status" value="1"/>
</dbReference>
<gene>
    <name evidence="3" type="ORF">KHM83_07685</name>
</gene>
<dbReference type="RefSeq" id="WP_213236415.1">
    <property type="nucleotide sequence ID" value="NZ_JAHBCL010000011.1"/>
</dbReference>
<comment type="caution">
    <text evidence="3">The sequence shown here is derived from an EMBL/GenBank/DDBJ whole genome shotgun (WGS) entry which is preliminary data.</text>
</comment>
<accession>A0ABS5PMZ5</accession>
<evidence type="ECO:0000259" key="2">
    <source>
        <dbReference type="SMART" id="SM00858"/>
    </source>
</evidence>
<dbReference type="EMBL" id="JAHBCL010000011">
    <property type="protein sequence ID" value="MBS7526553.1"/>
    <property type="molecule type" value="Genomic_DNA"/>
</dbReference>
<sequence length="199" mass="21752">MTKKIIVVMTFALLSLAVTQYQIQRINHKTLQTYEDVCVYTRDIEYGTVLKASDIAVGKINTQWDSADYIKDSTTAVGMQLKTDVKKNAILAAGNLSEANEAMLPSEGRALTAIKLSSETAVGWSFEAGDTMVLYWVGTDATTELMGDVFIKAIISETGAANASPVYVIVETDVPMVAKIVSIRDKGRFELVRQFGLIN</sequence>
<dbReference type="InterPro" id="IPR013974">
    <property type="entry name" value="SAF"/>
</dbReference>
<keyword evidence="4" id="KW-1185">Reference proteome</keyword>
<feature type="domain" description="SAF" evidence="2">
    <location>
        <begin position="35"/>
        <end position="97"/>
    </location>
</feature>
<organism evidence="3 4">
    <name type="scientific">Fusibacter paucivorans</name>
    <dbReference type="NCBI Taxonomy" id="76009"/>
    <lineage>
        <taxon>Bacteria</taxon>
        <taxon>Bacillati</taxon>
        <taxon>Bacillota</taxon>
        <taxon>Clostridia</taxon>
        <taxon>Eubacteriales</taxon>
        <taxon>Eubacteriales Family XII. Incertae Sedis</taxon>
        <taxon>Fusibacter</taxon>
    </lineage>
</organism>
<dbReference type="Proteomes" id="UP000746471">
    <property type="component" value="Unassembled WGS sequence"/>
</dbReference>
<dbReference type="Pfam" id="PF13144">
    <property type="entry name" value="ChapFlgA"/>
    <property type="match status" value="1"/>
</dbReference>